<sequence>MDVTDVSVTLGSVQALDSVSLEVEQGEFLGVIGPNGAGKTTLLRTISGVLTPSGGTVTVDGQDITDLPSKASSRLVAVVPQETSLAFDFTVREVVEMGRTPYRNRLTLESSADEEMVTQALERTRTAGFADRAIGEVSGGERQRVLLARALAQDTPVLLLDEPTASLDINHQIRTLELVKSLVEAGKTIMAPIHDLNLAAHYCDRLLLLADGKRTALGSPDEVLTESNLEAAFGTDAVVTNNPVTGSVYVMALPDGARDRDGPHVHVIGGGGSAARLLYLLAASGYQVTTGALNEGDADVETARMLGIDAVTLEPYAPIDEASAEKVKEEVESAAVTVIPDLAIGHGNLPNLRAAAHADNLILVEDRPFEERNYAGVRGEERYHSLRERGTVVESRNVLEAVESAIESS</sequence>
<dbReference type="Gene3D" id="3.40.50.300">
    <property type="entry name" value="P-loop containing nucleotide triphosphate hydrolases"/>
    <property type="match status" value="1"/>
</dbReference>
<dbReference type="STRING" id="1873524.HSR6_1743"/>
<dbReference type="SUPFAM" id="SSF51735">
    <property type="entry name" value="NAD(P)-binding Rossmann-fold domains"/>
    <property type="match status" value="1"/>
</dbReference>
<dbReference type="InterPro" id="IPR003439">
    <property type="entry name" value="ABC_transporter-like_ATP-bd"/>
</dbReference>
<dbReference type="GO" id="GO:0005524">
    <property type="term" value="F:ATP binding"/>
    <property type="evidence" value="ECO:0007669"/>
    <property type="project" value="UniProtKB-KW"/>
</dbReference>
<dbReference type="Pfam" id="PF00005">
    <property type="entry name" value="ABC_tran"/>
    <property type="match status" value="1"/>
</dbReference>
<dbReference type="PATRIC" id="fig|1855411.3.peg.1681"/>
<dbReference type="GO" id="GO:0016887">
    <property type="term" value="F:ATP hydrolysis activity"/>
    <property type="evidence" value="ECO:0007669"/>
    <property type="project" value="InterPro"/>
</dbReference>
<comment type="subunit">
    <text evidence="7">The complex is composed of two ATP-binding proteins (BtuD), two transmembrane proteins (BtuC) and a solute-binding protein (BtuF).</text>
</comment>
<keyword evidence="4" id="KW-1278">Translocase</keyword>
<dbReference type="FunFam" id="3.40.50.300:FF:000134">
    <property type="entry name" value="Iron-enterobactin ABC transporter ATP-binding protein"/>
    <property type="match status" value="1"/>
</dbReference>
<evidence type="ECO:0000256" key="7">
    <source>
        <dbReference type="ARBA" id="ARBA00064420"/>
    </source>
</evidence>
<dbReference type="EC" id="7.6.2.8" evidence="8"/>
<evidence type="ECO:0000256" key="4">
    <source>
        <dbReference type="ARBA" id="ARBA00022967"/>
    </source>
</evidence>
<dbReference type="PROSITE" id="PS50893">
    <property type="entry name" value="ABC_TRANSPORTER_2"/>
    <property type="match status" value="1"/>
</dbReference>
<evidence type="ECO:0000256" key="1">
    <source>
        <dbReference type="ARBA" id="ARBA00022448"/>
    </source>
</evidence>
<dbReference type="Proteomes" id="UP000185608">
    <property type="component" value="Chromosome"/>
</dbReference>
<dbReference type="CDD" id="cd03214">
    <property type="entry name" value="ABC_Iron-Siderophores_B12_Hemin"/>
    <property type="match status" value="1"/>
</dbReference>
<name>A0A1D8S653_9EURY</name>
<evidence type="ECO:0000256" key="3">
    <source>
        <dbReference type="ARBA" id="ARBA00022840"/>
    </source>
</evidence>
<dbReference type="SMART" id="SM00382">
    <property type="entry name" value="AAA"/>
    <property type="match status" value="1"/>
</dbReference>
<comment type="function">
    <text evidence="6">Required for corrinoid utilization. Probably part of the ABC transporter complex BtuCDF involved in cobalamin (vitamin B12) import. Probably responsible for energy coupling to the transport system.</text>
</comment>
<evidence type="ECO:0000256" key="5">
    <source>
        <dbReference type="ARBA" id="ARBA00050590"/>
    </source>
</evidence>
<reference evidence="12 13" key="1">
    <citation type="submission" date="2016-06" db="EMBL/GenBank/DDBJ databases">
        <title>Discovery of anaerobic lithoheterotrophic haloarchaeon capable of sulfur respiration by hydrogen and formate.</title>
        <authorList>
            <person name="Sorokin D.Y."/>
            <person name="Kublanov I.V."/>
            <person name="Roman P."/>
            <person name="Sinninghe Damste J.S."/>
            <person name="Golyshin P.N."/>
            <person name="Rojo D."/>
            <person name="Ciordia S."/>
            <person name="Mena Md.C."/>
            <person name="Ferrer M."/>
            <person name="Smedile F."/>
            <person name="Messina E."/>
            <person name="La Cono V."/>
            <person name="Yakimov M.M."/>
        </authorList>
    </citation>
    <scope>NUCLEOTIDE SEQUENCE [LARGE SCALE GENOMIC DNA]</scope>
    <source>
        <strain evidence="12 13">HTSR1</strain>
    </source>
</reference>
<evidence type="ECO:0000256" key="6">
    <source>
        <dbReference type="ARBA" id="ARBA00058960"/>
    </source>
</evidence>
<dbReference type="PROSITE" id="PS00211">
    <property type="entry name" value="ABC_TRANSPORTER_1"/>
    <property type="match status" value="1"/>
</dbReference>
<evidence type="ECO:0000256" key="2">
    <source>
        <dbReference type="ARBA" id="ARBA00022741"/>
    </source>
</evidence>
<dbReference type="InterPro" id="IPR017871">
    <property type="entry name" value="ABC_transporter-like_CS"/>
</dbReference>
<keyword evidence="1" id="KW-0813">Transport</keyword>
<evidence type="ECO:0000256" key="9">
    <source>
        <dbReference type="ARBA" id="ARBA00073649"/>
    </source>
</evidence>
<dbReference type="PANTHER" id="PTHR42794:SF1">
    <property type="entry name" value="HEMIN IMPORT ATP-BINDING PROTEIN HMUV"/>
    <property type="match status" value="1"/>
</dbReference>
<keyword evidence="2" id="KW-0547">Nucleotide-binding</keyword>
<evidence type="ECO:0000256" key="8">
    <source>
        <dbReference type="ARBA" id="ARBA00066387"/>
    </source>
</evidence>
<evidence type="ECO:0000259" key="11">
    <source>
        <dbReference type="PROSITE" id="PS50893"/>
    </source>
</evidence>
<evidence type="ECO:0000313" key="13">
    <source>
        <dbReference type="Proteomes" id="UP000185608"/>
    </source>
</evidence>
<dbReference type="InterPro" id="IPR027417">
    <property type="entry name" value="P-loop_NTPase"/>
</dbReference>
<dbReference type="InterPro" id="IPR036291">
    <property type="entry name" value="NAD(P)-bd_dom_sf"/>
</dbReference>
<accession>A0A1D8S653</accession>
<comment type="catalytic activity">
    <reaction evidence="5">
        <text>an R-cob(III)alamin(out) + ATP + H2O = an R-cob(III)alamin(in) + ADP + phosphate + H(+)</text>
        <dbReference type="Rhea" id="RHEA:17873"/>
        <dbReference type="ChEBI" id="CHEBI:15377"/>
        <dbReference type="ChEBI" id="CHEBI:15378"/>
        <dbReference type="ChEBI" id="CHEBI:30616"/>
        <dbReference type="ChEBI" id="CHEBI:43474"/>
        <dbReference type="ChEBI" id="CHEBI:140785"/>
        <dbReference type="ChEBI" id="CHEBI:456216"/>
        <dbReference type="EC" id="7.6.2.8"/>
    </reaction>
</comment>
<dbReference type="InterPro" id="IPR003593">
    <property type="entry name" value="AAA+_ATPase"/>
</dbReference>
<dbReference type="KEGG" id="halh:HTSR_1675"/>
<dbReference type="EMBL" id="CP016070">
    <property type="protein sequence ID" value="AOW80845.1"/>
    <property type="molecule type" value="Genomic_DNA"/>
</dbReference>
<keyword evidence="3" id="KW-0067">ATP-binding</keyword>
<feature type="domain" description="ABC transporter" evidence="11">
    <location>
        <begin position="1"/>
        <end position="236"/>
    </location>
</feature>
<evidence type="ECO:0000313" key="12">
    <source>
        <dbReference type="EMBL" id="AOW80845.1"/>
    </source>
</evidence>
<dbReference type="PANTHER" id="PTHR42794">
    <property type="entry name" value="HEMIN IMPORT ATP-BINDING PROTEIN HMUV"/>
    <property type="match status" value="1"/>
</dbReference>
<protein>
    <recommendedName>
        <fullName evidence="9">Cobalamin import ATP-binding protein BtuD</fullName>
        <ecNumber evidence="8">7.6.2.8</ecNumber>
    </recommendedName>
    <alternativeName>
        <fullName evidence="10">Vitamin B12-transporting ATPase</fullName>
    </alternativeName>
</protein>
<dbReference type="AlphaFoldDB" id="A0A1D8S653"/>
<organism evidence="12 13">
    <name type="scientific">Halodesulfurarchaeum formicicum</name>
    <dbReference type="NCBI Taxonomy" id="1873524"/>
    <lineage>
        <taxon>Archaea</taxon>
        <taxon>Methanobacteriati</taxon>
        <taxon>Methanobacteriota</taxon>
        <taxon>Stenosarchaea group</taxon>
        <taxon>Halobacteria</taxon>
        <taxon>Halobacteriales</taxon>
        <taxon>Halobacteriaceae</taxon>
        <taxon>Halodesulfurarchaeum</taxon>
    </lineage>
</organism>
<evidence type="ECO:0000256" key="10">
    <source>
        <dbReference type="ARBA" id="ARBA00077139"/>
    </source>
</evidence>
<proteinExistence type="predicted"/>
<dbReference type="GO" id="GO:0015420">
    <property type="term" value="F:ABC-type vitamin B12 transporter activity"/>
    <property type="evidence" value="ECO:0007669"/>
    <property type="project" value="UniProtKB-EC"/>
</dbReference>
<dbReference type="NCBIfam" id="NF010068">
    <property type="entry name" value="PRK13548.1"/>
    <property type="match status" value="1"/>
</dbReference>
<dbReference type="SUPFAM" id="SSF52540">
    <property type="entry name" value="P-loop containing nucleoside triphosphate hydrolases"/>
    <property type="match status" value="1"/>
</dbReference>
<gene>
    <name evidence="12" type="primary">btuD</name>
    <name evidence="12" type="ORF">HTSR_1675</name>
</gene>